<dbReference type="PRINTS" id="PR00081">
    <property type="entry name" value="GDHRDH"/>
</dbReference>
<dbReference type="FunFam" id="3.40.50.720:FF:000173">
    <property type="entry name" value="3-oxoacyl-[acyl-carrier protein] reductase"/>
    <property type="match status" value="1"/>
</dbReference>
<keyword evidence="5" id="KW-1185">Reference proteome</keyword>
<evidence type="ECO:0000256" key="2">
    <source>
        <dbReference type="ARBA" id="ARBA00023002"/>
    </source>
</evidence>
<evidence type="ECO:0000313" key="4">
    <source>
        <dbReference type="EMBL" id="TQV84616.1"/>
    </source>
</evidence>
<dbReference type="GO" id="GO:0016491">
    <property type="term" value="F:oxidoreductase activity"/>
    <property type="evidence" value="ECO:0007669"/>
    <property type="project" value="UniProtKB-KW"/>
</dbReference>
<dbReference type="PANTHER" id="PTHR43658">
    <property type="entry name" value="SHORT-CHAIN DEHYDROGENASE/REDUCTASE"/>
    <property type="match status" value="1"/>
</dbReference>
<dbReference type="PRINTS" id="PR00080">
    <property type="entry name" value="SDRFAMILY"/>
</dbReference>
<accession>A0A545U571</accession>
<protein>
    <submittedName>
        <fullName evidence="4">SDR family NAD(P)-dependent oxidoreductase</fullName>
    </submittedName>
</protein>
<dbReference type="OrthoDB" id="9794138at2"/>
<dbReference type="Gene3D" id="3.40.50.720">
    <property type="entry name" value="NAD(P)-binding Rossmann-like Domain"/>
    <property type="match status" value="1"/>
</dbReference>
<dbReference type="PROSITE" id="PS00061">
    <property type="entry name" value="ADH_SHORT"/>
    <property type="match status" value="1"/>
</dbReference>
<dbReference type="EMBL" id="VHSG01000005">
    <property type="protein sequence ID" value="TQV84616.1"/>
    <property type="molecule type" value="Genomic_DNA"/>
</dbReference>
<dbReference type="RefSeq" id="WP_142902822.1">
    <property type="nucleotide sequence ID" value="NZ_ML660088.1"/>
</dbReference>
<dbReference type="InterPro" id="IPR020904">
    <property type="entry name" value="Sc_DH/Rdtase_CS"/>
</dbReference>
<comment type="similarity">
    <text evidence="1 3">Belongs to the short-chain dehydrogenases/reductases (SDR) family.</text>
</comment>
<dbReference type="InterPro" id="IPR002347">
    <property type="entry name" value="SDR_fam"/>
</dbReference>
<dbReference type="Proteomes" id="UP000319732">
    <property type="component" value="Unassembled WGS sequence"/>
</dbReference>
<name>A0A545U571_9GAMM</name>
<comment type="caution">
    <text evidence="4">The sequence shown here is derived from an EMBL/GenBank/DDBJ whole genome shotgun (WGS) entry which is preliminary data.</text>
</comment>
<dbReference type="PANTHER" id="PTHR43658:SF8">
    <property type="entry name" value="17-BETA-HYDROXYSTEROID DEHYDROGENASE 14-RELATED"/>
    <property type="match status" value="1"/>
</dbReference>
<proteinExistence type="inferred from homology"/>
<reference evidence="4 5" key="1">
    <citation type="submission" date="2019-06" db="EMBL/GenBank/DDBJ databases">
        <title>Whole genome sequence for Cellvibrionaceae sp. R142.</title>
        <authorList>
            <person name="Wang G."/>
        </authorList>
    </citation>
    <scope>NUCLEOTIDE SEQUENCE [LARGE SCALE GENOMIC DNA]</scope>
    <source>
        <strain evidence="4 5">R142</strain>
    </source>
</reference>
<organism evidence="4 5">
    <name type="scientific">Exilibacterium tricleocarpae</name>
    <dbReference type="NCBI Taxonomy" id="2591008"/>
    <lineage>
        <taxon>Bacteria</taxon>
        <taxon>Pseudomonadati</taxon>
        <taxon>Pseudomonadota</taxon>
        <taxon>Gammaproteobacteria</taxon>
        <taxon>Cellvibrionales</taxon>
        <taxon>Cellvibrionaceae</taxon>
        <taxon>Exilibacterium</taxon>
    </lineage>
</organism>
<dbReference type="AlphaFoldDB" id="A0A545U571"/>
<evidence type="ECO:0000313" key="5">
    <source>
        <dbReference type="Proteomes" id="UP000319732"/>
    </source>
</evidence>
<evidence type="ECO:0000256" key="1">
    <source>
        <dbReference type="ARBA" id="ARBA00006484"/>
    </source>
</evidence>
<sequence length="258" mass="26752">MELQNKVAVVTGGASGLGRAACDQLAAAGVKVAIFDLNEELAQEAVQALGPDKVRYQRVDVSDEQSVATAIADTVDVFGAIHLCVNCAGIGSAGKVLNRDNEPLPLAAFEKTLAVNLTGTFNVARLAAAQMAKNPPQGEAGERGVIINTASIAAYEGQMGQCAYAASKGGIVGLTLPMARDLATLGIRVNTIAPGIMGTPLMRAAPQQVQDNLVAAIQFPKRMGLPAEFGSLVVHIASNTYLNGETLRLDGGIRMQAR</sequence>
<keyword evidence="2" id="KW-0560">Oxidoreductase</keyword>
<dbReference type="SUPFAM" id="SSF51735">
    <property type="entry name" value="NAD(P)-binding Rossmann-fold domains"/>
    <property type="match status" value="1"/>
</dbReference>
<gene>
    <name evidence="4" type="ORF">FKG94_03585</name>
</gene>
<evidence type="ECO:0000256" key="3">
    <source>
        <dbReference type="RuleBase" id="RU000363"/>
    </source>
</evidence>
<dbReference type="InterPro" id="IPR036291">
    <property type="entry name" value="NAD(P)-bd_dom_sf"/>
</dbReference>
<dbReference type="Pfam" id="PF00106">
    <property type="entry name" value="adh_short"/>
    <property type="match status" value="1"/>
</dbReference>